<dbReference type="Pfam" id="PF00931">
    <property type="entry name" value="NB-ARC"/>
    <property type="match status" value="1"/>
</dbReference>
<keyword evidence="2" id="KW-0433">Leucine-rich repeat</keyword>
<evidence type="ECO:0000256" key="6">
    <source>
        <dbReference type="ARBA" id="ARBA00022840"/>
    </source>
</evidence>
<dbReference type="InterPro" id="IPR044974">
    <property type="entry name" value="Disease_R_plants"/>
</dbReference>
<feature type="domain" description="Disease resistance protein winged helix" evidence="8">
    <location>
        <begin position="409"/>
        <end position="473"/>
    </location>
</feature>
<feature type="domain" description="NB-ARC" evidence="7">
    <location>
        <begin position="163"/>
        <end position="328"/>
    </location>
</feature>
<dbReference type="AlphaFoldDB" id="A0A8X8X448"/>
<dbReference type="Gene3D" id="1.10.10.10">
    <property type="entry name" value="Winged helix-like DNA-binding domain superfamily/Winged helix DNA-binding domain"/>
    <property type="match status" value="1"/>
</dbReference>
<evidence type="ECO:0000256" key="3">
    <source>
        <dbReference type="ARBA" id="ARBA00022737"/>
    </source>
</evidence>
<comment type="similarity">
    <text evidence="1">Belongs to the disease resistance NB-LRR family.</text>
</comment>
<dbReference type="InterPro" id="IPR002182">
    <property type="entry name" value="NB-ARC"/>
</dbReference>
<dbReference type="PANTHER" id="PTHR23155:SF1193">
    <property type="entry name" value="DISEASE RESISTANCE PROTEIN RPP13-RELATED"/>
    <property type="match status" value="1"/>
</dbReference>
<dbReference type="EMBL" id="PNBA02000012">
    <property type="protein sequence ID" value="KAG6405348.1"/>
    <property type="molecule type" value="Genomic_DNA"/>
</dbReference>
<organism evidence="9">
    <name type="scientific">Salvia splendens</name>
    <name type="common">Scarlet sage</name>
    <dbReference type="NCBI Taxonomy" id="180675"/>
    <lineage>
        <taxon>Eukaryota</taxon>
        <taxon>Viridiplantae</taxon>
        <taxon>Streptophyta</taxon>
        <taxon>Embryophyta</taxon>
        <taxon>Tracheophyta</taxon>
        <taxon>Spermatophyta</taxon>
        <taxon>Magnoliopsida</taxon>
        <taxon>eudicotyledons</taxon>
        <taxon>Gunneridae</taxon>
        <taxon>Pentapetalae</taxon>
        <taxon>asterids</taxon>
        <taxon>lamiids</taxon>
        <taxon>Lamiales</taxon>
        <taxon>Lamiaceae</taxon>
        <taxon>Nepetoideae</taxon>
        <taxon>Mentheae</taxon>
        <taxon>Salviinae</taxon>
        <taxon>Salvia</taxon>
        <taxon>Salvia subgen. Calosphace</taxon>
        <taxon>core Calosphace</taxon>
    </lineage>
</organism>
<dbReference type="Gene3D" id="3.40.50.300">
    <property type="entry name" value="P-loop containing nucleotide triphosphate hydrolases"/>
    <property type="match status" value="1"/>
</dbReference>
<reference evidence="9" key="2">
    <citation type="submission" date="2020-08" db="EMBL/GenBank/DDBJ databases">
        <title>Plant Genome Project.</title>
        <authorList>
            <person name="Zhang R.-G."/>
        </authorList>
    </citation>
    <scope>NUCLEOTIDE SEQUENCE</scope>
    <source>
        <strain evidence="9">Huo1</strain>
        <tissue evidence="9">Leaf</tissue>
    </source>
</reference>
<dbReference type="GO" id="GO:0098542">
    <property type="term" value="P:defense response to other organism"/>
    <property type="evidence" value="ECO:0007669"/>
    <property type="project" value="TreeGrafter"/>
</dbReference>
<evidence type="ECO:0008006" key="11">
    <source>
        <dbReference type="Google" id="ProtNLM"/>
    </source>
</evidence>
<dbReference type="InterPro" id="IPR032675">
    <property type="entry name" value="LRR_dom_sf"/>
</dbReference>
<evidence type="ECO:0000256" key="2">
    <source>
        <dbReference type="ARBA" id="ARBA00022614"/>
    </source>
</evidence>
<evidence type="ECO:0000256" key="1">
    <source>
        <dbReference type="ARBA" id="ARBA00008894"/>
    </source>
</evidence>
<keyword evidence="5" id="KW-0611">Plant defense</keyword>
<keyword evidence="6" id="KW-0067">ATP-binding</keyword>
<gene>
    <name evidence="9" type="ORF">SASPL_132937</name>
</gene>
<dbReference type="Proteomes" id="UP000298416">
    <property type="component" value="Unassembled WGS sequence"/>
</dbReference>
<dbReference type="GO" id="GO:0005524">
    <property type="term" value="F:ATP binding"/>
    <property type="evidence" value="ECO:0007669"/>
    <property type="project" value="UniProtKB-KW"/>
</dbReference>
<keyword evidence="4" id="KW-0547">Nucleotide-binding</keyword>
<evidence type="ECO:0000256" key="4">
    <source>
        <dbReference type="ARBA" id="ARBA00022741"/>
    </source>
</evidence>
<proteinExistence type="inferred from homology"/>
<dbReference type="SUPFAM" id="SSF52540">
    <property type="entry name" value="P-loop containing nucleoside triphosphate hydrolases"/>
    <property type="match status" value="1"/>
</dbReference>
<evidence type="ECO:0000259" key="7">
    <source>
        <dbReference type="Pfam" id="PF00931"/>
    </source>
</evidence>
<evidence type="ECO:0000313" key="9">
    <source>
        <dbReference type="EMBL" id="KAG6405348.1"/>
    </source>
</evidence>
<name>A0A8X8X448_SALSN</name>
<dbReference type="InterPro" id="IPR036388">
    <property type="entry name" value="WH-like_DNA-bd_sf"/>
</dbReference>
<keyword evidence="10" id="KW-1185">Reference proteome</keyword>
<dbReference type="PRINTS" id="PR00364">
    <property type="entry name" value="DISEASERSIST"/>
</dbReference>
<dbReference type="PANTHER" id="PTHR23155">
    <property type="entry name" value="DISEASE RESISTANCE PROTEIN RP"/>
    <property type="match status" value="1"/>
</dbReference>
<dbReference type="GO" id="GO:0043531">
    <property type="term" value="F:ADP binding"/>
    <property type="evidence" value="ECO:0007669"/>
    <property type="project" value="InterPro"/>
</dbReference>
<dbReference type="Gene3D" id="3.80.10.10">
    <property type="entry name" value="Ribonuclease Inhibitor"/>
    <property type="match status" value="1"/>
</dbReference>
<reference evidence="9" key="1">
    <citation type="submission" date="2018-01" db="EMBL/GenBank/DDBJ databases">
        <authorList>
            <person name="Mao J.F."/>
        </authorList>
    </citation>
    <scope>NUCLEOTIDE SEQUENCE</scope>
    <source>
        <strain evidence="9">Huo1</strain>
        <tissue evidence="9">Leaf</tissue>
    </source>
</reference>
<protein>
    <recommendedName>
        <fullName evidence="11">Disease resistance protein RPM1</fullName>
    </recommendedName>
</protein>
<evidence type="ECO:0000313" key="10">
    <source>
        <dbReference type="Proteomes" id="UP000298416"/>
    </source>
</evidence>
<dbReference type="InterPro" id="IPR058922">
    <property type="entry name" value="WHD_DRP"/>
</dbReference>
<keyword evidence="3" id="KW-0677">Repeat</keyword>
<dbReference type="SUPFAM" id="SSF52058">
    <property type="entry name" value="L domain-like"/>
    <property type="match status" value="1"/>
</dbReference>
<accession>A0A8X8X448</accession>
<evidence type="ECO:0000256" key="5">
    <source>
        <dbReference type="ARBA" id="ARBA00022821"/>
    </source>
</evidence>
<dbReference type="InterPro" id="IPR027417">
    <property type="entry name" value="P-loop_NTPase"/>
</dbReference>
<sequence>MEAVVASKVAIEAVKFFGGRFVQQLDENQKLIEGTAEQRNKLEYDIEILSGYLKESAEKPKSFTFLERALLREVRDNVYKAEDAIDSIAVKKESNWIMPGPSTSVVDVAKRIQAVAESVGKIRKKIEDQLGIGHVTTNEGSAVYEDEPPTQEDYCPIFVKEERRLKRRLTRDRAKQTELILITGTRGIGKTIMAAKMFHNSEVKNHFTKLIWVSVPNPTAKNILLVVLKQLHPETVPKSDIPCELRKQVRSLLEKEKFLLVLDNVSRMSKEDYTELQKAFGKSVKGSKVLITSTNPELVHFVKDDSHIMLELLKLKESWDLLKWRLFPGALCPPELEYHGQLFAESCNGLPREIVSTAEALAEKLRLVNNPRERIQVFKTFPLDIAPVNESIYNELPYHLRPCFLYLGIFPGQSKFPVSKLINMWIAEGFIPQAEDVTLEETAEKYLMQLVGKNLLKIEEMRPDGSAKTCRITESTRKFCQKISAPEGENLFQDFKYTSGEGFFPQINEVNKNRRICIHADIHRFIPKFITSLRQESVQIYIRSFVSNSIEEFMLDKGDIPKFRAVFKLLKVLDAKPIKVDKIYTDLCLVHLRYVTLSISAGVLPKAISTLRKVQTLIVHTTFHTLKIEADILAMVELKYFETNASAILSKKSEASKEGERLQTLCGISPESCSGKLFSKLPNLKKLGICGELALMLFDGKNDLLKDLDKVVNLKLLNKETRGKKQKLWKTSLKPQLKLSNRILEPSKFPPSLRSLTLSATCLDWQDIFILRLMQELKELKLKDNAFLGEKWELLGDDKVFPYLQTLKIESLDFKQWECSKDHFPQLKRLTMSKCELLKKIPIELADIPTFQELHFQDGHRHAKRSAKRIRDKKLEMKNNNIVFKLLPLEDPTLQLSDYLYLDREIVLVQWYAMCSLLET</sequence>
<dbReference type="Pfam" id="PF23559">
    <property type="entry name" value="WHD_DRP"/>
    <property type="match status" value="1"/>
</dbReference>
<dbReference type="FunFam" id="1.10.10.10:FF:000322">
    <property type="entry name" value="Probable disease resistance protein At1g63360"/>
    <property type="match status" value="1"/>
</dbReference>
<comment type="caution">
    <text evidence="9">The sequence shown here is derived from an EMBL/GenBank/DDBJ whole genome shotgun (WGS) entry which is preliminary data.</text>
</comment>
<evidence type="ECO:0000259" key="8">
    <source>
        <dbReference type="Pfam" id="PF23559"/>
    </source>
</evidence>